<dbReference type="EMBL" id="MK072383">
    <property type="protein sequence ID" value="AYV82537.1"/>
    <property type="molecule type" value="Genomic_DNA"/>
</dbReference>
<gene>
    <name evidence="1" type="ORF">Hyperionvirus1_116</name>
</gene>
<sequence length="82" mass="9306">MGYVIVVTGVIRRGLMESAIIVRMRKEIRGSRALSVGTGFIRRKHMSVNIVGGSTKRLNTFIHVENAVCHWKKVLGRFNPIW</sequence>
<evidence type="ECO:0000313" key="1">
    <source>
        <dbReference type="EMBL" id="AYV82537.1"/>
    </source>
</evidence>
<name>A0A3G5A5M9_9VIRU</name>
<reference evidence="1" key="1">
    <citation type="submission" date="2018-10" db="EMBL/GenBank/DDBJ databases">
        <title>Hidden diversity of soil giant viruses.</title>
        <authorList>
            <person name="Schulz F."/>
            <person name="Alteio L."/>
            <person name="Goudeau D."/>
            <person name="Ryan E.M."/>
            <person name="Malmstrom R.R."/>
            <person name="Blanchard J."/>
            <person name="Woyke T."/>
        </authorList>
    </citation>
    <scope>NUCLEOTIDE SEQUENCE</scope>
    <source>
        <strain evidence="1">HYV1</strain>
    </source>
</reference>
<organism evidence="1">
    <name type="scientific">Hyperionvirus sp</name>
    <dbReference type="NCBI Taxonomy" id="2487770"/>
    <lineage>
        <taxon>Viruses</taxon>
        <taxon>Varidnaviria</taxon>
        <taxon>Bamfordvirae</taxon>
        <taxon>Nucleocytoviricota</taxon>
        <taxon>Megaviricetes</taxon>
        <taxon>Imitervirales</taxon>
        <taxon>Mimiviridae</taxon>
        <taxon>Klosneuvirinae</taxon>
    </lineage>
</organism>
<proteinExistence type="predicted"/>
<protein>
    <submittedName>
        <fullName evidence="1">Uncharacterized protein</fullName>
    </submittedName>
</protein>
<accession>A0A3G5A5M9</accession>